<dbReference type="Pfam" id="PF13847">
    <property type="entry name" value="Methyltransf_31"/>
    <property type="match status" value="1"/>
</dbReference>
<dbReference type="InterPro" id="IPR025714">
    <property type="entry name" value="Methyltranfer_dom"/>
</dbReference>
<dbReference type="CDD" id="cd02440">
    <property type="entry name" value="AdoMet_MTases"/>
    <property type="match status" value="1"/>
</dbReference>
<evidence type="ECO:0000313" key="2">
    <source>
        <dbReference type="EMBL" id="QNO42912.1"/>
    </source>
</evidence>
<dbReference type="InterPro" id="IPR029063">
    <property type="entry name" value="SAM-dependent_MTases_sf"/>
</dbReference>
<dbReference type="AlphaFoldDB" id="A0A7G9Y4H8"/>
<dbReference type="GO" id="GO:0043770">
    <property type="term" value="F:demethylmenaquinone methyltransferase activity"/>
    <property type="evidence" value="ECO:0007669"/>
    <property type="project" value="UniProtKB-EC"/>
</dbReference>
<dbReference type="EC" id="2.1.1.163" evidence="2"/>
<dbReference type="SUPFAM" id="SSF53335">
    <property type="entry name" value="S-adenosyl-L-methionine-dependent methyltransferases"/>
    <property type="match status" value="1"/>
</dbReference>
<gene>
    <name evidence="2" type="primary">COQ5</name>
    <name evidence="2" type="ORF">FPLJOMBM_00003</name>
</gene>
<protein>
    <submittedName>
        <fullName evidence="2">2-methoxy-6-polyprenyl-1,4-benzoquinol methylase, mitochondrial</fullName>
        <ecNumber evidence="2">2.1.1.163</ecNumber>
    </submittedName>
</protein>
<dbReference type="GO" id="GO:0032259">
    <property type="term" value="P:methylation"/>
    <property type="evidence" value="ECO:0007669"/>
    <property type="project" value="UniProtKB-KW"/>
</dbReference>
<dbReference type="PANTHER" id="PTHR45128">
    <property type="entry name" value="METHYLTRANSFERASE TYPE 11"/>
    <property type="match status" value="1"/>
</dbReference>
<evidence type="ECO:0000259" key="1">
    <source>
        <dbReference type="Pfam" id="PF13847"/>
    </source>
</evidence>
<dbReference type="InterPro" id="IPR053173">
    <property type="entry name" value="SAM-binding_MTase"/>
</dbReference>
<dbReference type="Gene3D" id="3.40.50.150">
    <property type="entry name" value="Vaccinia Virus protein VP39"/>
    <property type="match status" value="1"/>
</dbReference>
<proteinExistence type="predicted"/>
<dbReference type="PANTHER" id="PTHR45128:SF1">
    <property type="entry name" value="S-ADENOSYLMETHIONINE-DEPENDENT METHYLTRANSFERASE RV2258C"/>
    <property type="match status" value="1"/>
</dbReference>
<organism evidence="2">
    <name type="scientific">Candidatus Methanogaster sp. ANME-2c ERB4</name>
    <dbReference type="NCBI Taxonomy" id="2759911"/>
    <lineage>
        <taxon>Archaea</taxon>
        <taxon>Methanobacteriati</taxon>
        <taxon>Methanobacteriota</taxon>
        <taxon>Stenosarchaea group</taxon>
        <taxon>Methanomicrobia</taxon>
        <taxon>Methanosarcinales</taxon>
        <taxon>ANME-2 cluster</taxon>
        <taxon>Candidatus Methanogasteraceae</taxon>
        <taxon>Candidatus Methanogaster</taxon>
    </lineage>
</organism>
<keyword evidence="2" id="KW-0489">Methyltransferase</keyword>
<dbReference type="EMBL" id="MT630781">
    <property type="protein sequence ID" value="QNO42912.1"/>
    <property type="molecule type" value="Genomic_DNA"/>
</dbReference>
<keyword evidence="2" id="KW-0808">Transferase</keyword>
<reference evidence="2" key="1">
    <citation type="submission" date="2020-06" db="EMBL/GenBank/DDBJ databases">
        <title>Unique genomic features of the anaerobic methanotrophic archaea.</title>
        <authorList>
            <person name="Chadwick G.L."/>
            <person name="Skennerton C.T."/>
            <person name="Laso-Perez R."/>
            <person name="Leu A.O."/>
            <person name="Speth D.R."/>
            <person name="Yu H."/>
            <person name="Morgan-Lang C."/>
            <person name="Hatzenpichler R."/>
            <person name="Goudeau D."/>
            <person name="Malmstrom R."/>
            <person name="Brazelton W.J."/>
            <person name="Woyke T."/>
            <person name="Hallam S.J."/>
            <person name="Tyson G.W."/>
            <person name="Wegener G."/>
            <person name="Boetius A."/>
            <person name="Orphan V."/>
        </authorList>
    </citation>
    <scope>NUCLEOTIDE SEQUENCE</scope>
</reference>
<feature type="domain" description="Methyltransferase" evidence="1">
    <location>
        <begin position="38"/>
        <end position="155"/>
    </location>
</feature>
<name>A0A7G9Y4H8_9EURY</name>
<sequence length="176" mass="20075">MDKVESNLGFRLMAFSYKFRDFFRPRIDIMKEVEIKLGDHVLDYGCGPGSYITPISELVGKDGRIYALDIHPLAIQRVQRIASTKQLTNVETICSDCKTGLPDNSLDAVLLYDVFHKLSEPDAVLEKLHRVLKPNGVISFSDHHMKEDEIVSKVTKSGLFRLLRKGKRTYSFLKET</sequence>
<accession>A0A7G9Y4H8</accession>